<dbReference type="Proteomes" id="UP001154078">
    <property type="component" value="Chromosome 8"/>
</dbReference>
<keyword evidence="1" id="KW-0472">Membrane</keyword>
<evidence type="ECO:0000313" key="3">
    <source>
        <dbReference type="EMBL" id="CAH0562164.1"/>
    </source>
</evidence>
<dbReference type="EMBL" id="OV121139">
    <property type="protein sequence ID" value="CAH0562164.1"/>
    <property type="molecule type" value="Genomic_DNA"/>
</dbReference>
<keyword evidence="2" id="KW-0732">Signal</keyword>
<proteinExistence type="predicted"/>
<keyword evidence="1" id="KW-0812">Transmembrane</keyword>
<evidence type="ECO:0000313" key="4">
    <source>
        <dbReference type="Proteomes" id="UP001154078"/>
    </source>
</evidence>
<accession>A0A9P0BG75</accession>
<evidence type="ECO:0000256" key="1">
    <source>
        <dbReference type="SAM" id="Phobius"/>
    </source>
</evidence>
<feature type="signal peptide" evidence="2">
    <location>
        <begin position="1"/>
        <end position="17"/>
    </location>
</feature>
<keyword evidence="1" id="KW-1133">Transmembrane helix</keyword>
<keyword evidence="4" id="KW-1185">Reference proteome</keyword>
<dbReference type="AlphaFoldDB" id="A0A9P0BG75"/>
<evidence type="ECO:0008006" key="5">
    <source>
        <dbReference type="Google" id="ProtNLM"/>
    </source>
</evidence>
<sequence>MLVVHLILWATIAFVRSEKLMNSFDELSDFFDSNDFLDIQQGIRVSRAEDLDDIIDEKPFFKLHHYYNSTYRTGRIMNDIRSKEYSSSRYKACWEFLTAYNSKNPVIALVDFTKESRIGAANFIKALEQMHPNVKDINFQLMFFNTSGVSVILETTDNNRTRFYELLESNKLTPVSEIKRFHDKGSAAFFAFLNAAKLLSSQNALLMFTDRIIIDEDLSYYAGKFLSEKNLKAYVVWGGPYPTQFGEYALLKELCEHTNGKFIVNQDSTLSSYYKRVYHENAVYNDGVSLLSKRFDLVGLSNISIPVDTEVTAVHIVITPGITLGTLTGPKRKTSNLMDSGDVVRMGAGSFLDLNDDYYEIHINCRNLAAADFGVWNLTLTNGDSPFNVSVYVFTKLEASTFVYQKANQTDPDNSSSNIVQLDLIGKARVVQDIQFVHKNGTLITDNKEEPHMAIWRKENSSSNTSADPLAIKYPVKALPDDPFYAVVNGMDWKGYKFSRLSYINPKEYKNIFPKPPLAIEVGENSDIVISNTLSSRPQLFFEVTNQGSRVANLQFSVSDEKYMLLSLYPRRIILGPQETRSVTVTLSPRQGSFSNTVTFTAYGGEIVEKRVEIEVGRRLDYDVKEPELNWKYTSDCTDKLVKKCEDGTWTVEIRVKDVGVGLLQVTSNPKGVYFPDGYTTGTRDEITGYYSDSCCNSDLKIIAMDRAKNIAIREVNPYRTLWSPGAIAALTMGSLIFLAFIVIIVMAICKCCKENATFDLPTYRGRTYPY</sequence>
<gene>
    <name evidence="3" type="ORF">MELIAE_LOCUS11363</name>
</gene>
<protein>
    <recommendedName>
        <fullName evidence="5">VWFA domain-containing protein</fullName>
    </recommendedName>
</protein>
<reference evidence="3" key="1">
    <citation type="submission" date="2021-12" db="EMBL/GenBank/DDBJ databases">
        <authorList>
            <person name="King R."/>
        </authorList>
    </citation>
    <scope>NUCLEOTIDE SEQUENCE</scope>
</reference>
<feature type="transmembrane region" description="Helical" evidence="1">
    <location>
        <begin position="722"/>
        <end position="749"/>
    </location>
</feature>
<feature type="chain" id="PRO_5040467143" description="VWFA domain-containing protein" evidence="2">
    <location>
        <begin position="18"/>
        <end position="771"/>
    </location>
</feature>
<dbReference type="OrthoDB" id="6610237at2759"/>
<organism evidence="3 4">
    <name type="scientific">Brassicogethes aeneus</name>
    <name type="common">Rape pollen beetle</name>
    <name type="synonym">Meligethes aeneus</name>
    <dbReference type="NCBI Taxonomy" id="1431903"/>
    <lineage>
        <taxon>Eukaryota</taxon>
        <taxon>Metazoa</taxon>
        <taxon>Ecdysozoa</taxon>
        <taxon>Arthropoda</taxon>
        <taxon>Hexapoda</taxon>
        <taxon>Insecta</taxon>
        <taxon>Pterygota</taxon>
        <taxon>Neoptera</taxon>
        <taxon>Endopterygota</taxon>
        <taxon>Coleoptera</taxon>
        <taxon>Polyphaga</taxon>
        <taxon>Cucujiformia</taxon>
        <taxon>Nitidulidae</taxon>
        <taxon>Meligethinae</taxon>
        <taxon>Brassicogethes</taxon>
    </lineage>
</organism>
<name>A0A9P0BG75_BRAAE</name>
<evidence type="ECO:0000256" key="2">
    <source>
        <dbReference type="SAM" id="SignalP"/>
    </source>
</evidence>